<feature type="signal peptide" evidence="1">
    <location>
        <begin position="1"/>
        <end position="23"/>
    </location>
</feature>
<dbReference type="Proteomes" id="UP000253782">
    <property type="component" value="Unassembled WGS sequence"/>
</dbReference>
<protein>
    <submittedName>
        <fullName evidence="2">DUF3617 family protein</fullName>
    </submittedName>
</protein>
<name>A0A369UV38_9GAMM</name>
<evidence type="ECO:0000256" key="1">
    <source>
        <dbReference type="SAM" id="SignalP"/>
    </source>
</evidence>
<dbReference type="RefSeq" id="WP_162791335.1">
    <property type="nucleotide sequence ID" value="NZ_JBHSPE010000001.1"/>
</dbReference>
<dbReference type="AlphaFoldDB" id="A0A369UV38"/>
<dbReference type="EMBL" id="QQAH01000001">
    <property type="protein sequence ID" value="RDD83470.1"/>
    <property type="molecule type" value="Genomic_DNA"/>
</dbReference>
<keyword evidence="3" id="KW-1185">Reference proteome</keyword>
<reference evidence="2 3" key="1">
    <citation type="submission" date="2018-07" db="EMBL/GenBank/DDBJ databases">
        <title>Dyella tabacisoli L4-6T, whole genome shotgun sequence.</title>
        <authorList>
            <person name="Zhou X.-K."/>
            <person name="Li W.-J."/>
            <person name="Duan Y.-Q."/>
        </authorList>
    </citation>
    <scope>NUCLEOTIDE SEQUENCE [LARGE SCALE GENOMIC DNA]</scope>
    <source>
        <strain evidence="2 3">L4-6</strain>
    </source>
</reference>
<sequence>MNISSAALALLIAFGLSCSPGHADPGDFKAMPGLWKTVTHIVKQGQPGQPTIRWHCEAEDMDPWIAFADISVPNMSCQRSDQHRSSTALAWIVTCPGATPINGKGRVDFDSPEHYTASVTLQDRGEVLHIEGSRHAACTSPSD</sequence>
<comment type="caution">
    <text evidence="2">The sequence shown here is derived from an EMBL/GenBank/DDBJ whole genome shotgun (WGS) entry which is preliminary data.</text>
</comment>
<feature type="chain" id="PRO_5016763333" evidence="1">
    <location>
        <begin position="24"/>
        <end position="143"/>
    </location>
</feature>
<gene>
    <name evidence="2" type="ORF">DVJ77_02515</name>
</gene>
<evidence type="ECO:0000313" key="2">
    <source>
        <dbReference type="EMBL" id="RDD83470.1"/>
    </source>
</evidence>
<proteinExistence type="predicted"/>
<organism evidence="2 3">
    <name type="scientific">Dyella tabacisoli</name>
    <dbReference type="NCBI Taxonomy" id="2282381"/>
    <lineage>
        <taxon>Bacteria</taxon>
        <taxon>Pseudomonadati</taxon>
        <taxon>Pseudomonadota</taxon>
        <taxon>Gammaproteobacteria</taxon>
        <taxon>Lysobacterales</taxon>
        <taxon>Rhodanobacteraceae</taxon>
        <taxon>Dyella</taxon>
    </lineage>
</organism>
<accession>A0A369UV38</accession>
<keyword evidence="1" id="KW-0732">Signal</keyword>
<evidence type="ECO:0000313" key="3">
    <source>
        <dbReference type="Proteomes" id="UP000253782"/>
    </source>
</evidence>